<dbReference type="InterPro" id="IPR000095">
    <property type="entry name" value="CRIB_dom"/>
</dbReference>
<dbReference type="KEGG" id="more:E1B28_006352"/>
<comment type="caution">
    <text evidence="2">The sequence shown here is derived from an EMBL/GenBank/DDBJ whole genome shotgun (WGS) entry which is preliminary data.</text>
</comment>
<dbReference type="InterPro" id="IPR011993">
    <property type="entry name" value="PH-like_dom_sf"/>
</dbReference>
<dbReference type="Gene3D" id="2.30.29.30">
    <property type="entry name" value="Pleckstrin-homology domain (PH domain)/Phosphotyrosine-binding domain (PTB)"/>
    <property type="match status" value="1"/>
</dbReference>
<feature type="domain" description="CRIB" evidence="1">
    <location>
        <begin position="213"/>
        <end position="228"/>
    </location>
</feature>
<name>A0A9P7UVH7_9AGAR</name>
<dbReference type="Gene3D" id="3.90.810.10">
    <property type="entry name" value="CRIB domain"/>
    <property type="match status" value="1"/>
</dbReference>
<reference evidence="2" key="1">
    <citation type="journal article" date="2021" name="Genome Biol. Evol.">
        <title>The assembled and annotated genome of the fairy-ring fungus Marasmius oreades.</title>
        <authorList>
            <person name="Hiltunen M."/>
            <person name="Ament-Velasquez S.L."/>
            <person name="Johannesson H."/>
        </authorList>
    </citation>
    <scope>NUCLEOTIDE SEQUENCE</scope>
    <source>
        <strain evidence="2">03SP1</strain>
    </source>
</reference>
<dbReference type="SUPFAM" id="SSF50729">
    <property type="entry name" value="PH domain-like"/>
    <property type="match status" value="1"/>
</dbReference>
<dbReference type="RefSeq" id="XP_043012098.1">
    <property type="nucleotide sequence ID" value="XM_043151004.1"/>
</dbReference>
<evidence type="ECO:0000259" key="1">
    <source>
        <dbReference type="PROSITE" id="PS50108"/>
    </source>
</evidence>
<evidence type="ECO:0000313" key="3">
    <source>
        <dbReference type="Proteomes" id="UP001049176"/>
    </source>
</evidence>
<dbReference type="Proteomes" id="UP001049176">
    <property type="component" value="Chromosome 3"/>
</dbReference>
<organism evidence="2 3">
    <name type="scientific">Marasmius oreades</name>
    <name type="common">fairy-ring Marasmius</name>
    <dbReference type="NCBI Taxonomy" id="181124"/>
    <lineage>
        <taxon>Eukaryota</taxon>
        <taxon>Fungi</taxon>
        <taxon>Dikarya</taxon>
        <taxon>Basidiomycota</taxon>
        <taxon>Agaricomycotina</taxon>
        <taxon>Agaricomycetes</taxon>
        <taxon>Agaricomycetidae</taxon>
        <taxon>Agaricales</taxon>
        <taxon>Marasmiineae</taxon>
        <taxon>Marasmiaceae</taxon>
        <taxon>Marasmius</taxon>
    </lineage>
</organism>
<sequence length="274" mass="31084">MNGSTASVLLSHNRIPLAEASVKIYHAKFGVDPPEWQYFHQRGKVIFGRDEEYPRETDSDGSGSSAHLSDVHTGIMDVECYWFRLLDPISGKINWLFPVPDNLTYTMDKPFFHIFNGRFPPFFFKSRLWGFLFEIDAESHAFSEVVKRHLPTPSGTQLRLYSVGPSAHQGVLARSQTAPVRVWTTFPRMRSLRSRDKPASISERTPRITSTMISLPRSSSFAHLGHIGLNRDGEVERSESVDPSWARMINESQVDDGGRYTVTKDTVGCFRGFL</sequence>
<keyword evidence="3" id="KW-1185">Reference proteome</keyword>
<dbReference type="PROSITE" id="PS50108">
    <property type="entry name" value="CRIB"/>
    <property type="match status" value="1"/>
</dbReference>
<proteinExistence type="predicted"/>
<gene>
    <name evidence="2" type="ORF">E1B28_006352</name>
</gene>
<dbReference type="AlphaFoldDB" id="A0A9P7UVH7"/>
<dbReference type="EMBL" id="CM032183">
    <property type="protein sequence ID" value="KAG7095628.1"/>
    <property type="molecule type" value="Genomic_DNA"/>
</dbReference>
<accession>A0A9P7UVH7</accession>
<dbReference type="GeneID" id="66075428"/>
<evidence type="ECO:0000313" key="2">
    <source>
        <dbReference type="EMBL" id="KAG7095628.1"/>
    </source>
</evidence>
<dbReference type="OrthoDB" id="9992747at2759"/>
<dbReference type="InterPro" id="IPR036936">
    <property type="entry name" value="CRIB_dom_sf"/>
</dbReference>
<protein>
    <recommendedName>
        <fullName evidence="1">CRIB domain-containing protein</fullName>
    </recommendedName>
</protein>